<name>A0A8H6VGP2_9PEZI</name>
<dbReference type="Proteomes" id="UP000660729">
    <property type="component" value="Unassembled WGS sequence"/>
</dbReference>
<dbReference type="EMBL" id="JABCIY010000261">
    <property type="protein sequence ID" value="KAF7186230.1"/>
    <property type="molecule type" value="Genomic_DNA"/>
</dbReference>
<reference evidence="1" key="1">
    <citation type="submission" date="2020-04" db="EMBL/GenBank/DDBJ databases">
        <title>Draft genome resource of the tomato pathogen Pseudocercospora fuligena.</title>
        <authorList>
            <person name="Zaccaron A."/>
        </authorList>
    </citation>
    <scope>NUCLEOTIDE SEQUENCE</scope>
    <source>
        <strain evidence="1">PF001</strain>
    </source>
</reference>
<dbReference type="AlphaFoldDB" id="A0A8H6VGP2"/>
<keyword evidence="2" id="KW-1185">Reference proteome</keyword>
<accession>A0A8H6VGP2</accession>
<proteinExistence type="predicted"/>
<dbReference type="OrthoDB" id="10436656at2759"/>
<sequence>MPDQTFTGVLETGVQSTSRSIPRLKLEFSEGDGLRLQYTCTFNYCGDAGVEDLPTKRIDAAILALVQSLNNSPTDQAKKLCKKVVDSIATGRANFERLTAKEKSDWINQIAQLQAHRGNMHDYRPEIQWMEVLLNACRPGTRCKPKNVAYRVRLFKQLMLRLIGRSPSIAVYMAACRSKLLPSQLFQCKTSDIESAASLILKALAGETLPDLRLYCVDVAKYVSH</sequence>
<gene>
    <name evidence="1" type="ORF">HII31_12472</name>
</gene>
<comment type="caution">
    <text evidence="1">The sequence shown here is derived from an EMBL/GenBank/DDBJ whole genome shotgun (WGS) entry which is preliminary data.</text>
</comment>
<evidence type="ECO:0000313" key="2">
    <source>
        <dbReference type="Proteomes" id="UP000660729"/>
    </source>
</evidence>
<protein>
    <submittedName>
        <fullName evidence="1">Uncharacterized protein</fullName>
    </submittedName>
</protein>
<evidence type="ECO:0000313" key="1">
    <source>
        <dbReference type="EMBL" id="KAF7186230.1"/>
    </source>
</evidence>
<organism evidence="1 2">
    <name type="scientific">Pseudocercospora fuligena</name>
    <dbReference type="NCBI Taxonomy" id="685502"/>
    <lineage>
        <taxon>Eukaryota</taxon>
        <taxon>Fungi</taxon>
        <taxon>Dikarya</taxon>
        <taxon>Ascomycota</taxon>
        <taxon>Pezizomycotina</taxon>
        <taxon>Dothideomycetes</taxon>
        <taxon>Dothideomycetidae</taxon>
        <taxon>Mycosphaerellales</taxon>
        <taxon>Mycosphaerellaceae</taxon>
        <taxon>Pseudocercospora</taxon>
    </lineage>
</organism>